<reference evidence="2" key="1">
    <citation type="journal article" date="2021" name="Proc. Natl. Acad. Sci. U.S.A.">
        <title>A Catalog of Tens of Thousands of Viruses from Human Metagenomes Reveals Hidden Associations with Chronic Diseases.</title>
        <authorList>
            <person name="Tisza M.J."/>
            <person name="Buck C.B."/>
        </authorList>
    </citation>
    <scope>NUCLEOTIDE SEQUENCE</scope>
    <source>
        <strain evidence="2">Ct0Xn2</strain>
    </source>
</reference>
<dbReference type="PROSITE" id="PS50943">
    <property type="entry name" value="HTH_CROC1"/>
    <property type="match status" value="1"/>
</dbReference>
<dbReference type="CDD" id="cd00093">
    <property type="entry name" value="HTH_XRE"/>
    <property type="match status" value="1"/>
</dbReference>
<dbReference type="InterPro" id="IPR001387">
    <property type="entry name" value="Cro/C1-type_HTH"/>
</dbReference>
<dbReference type="Pfam" id="PF12844">
    <property type="entry name" value="HTH_19"/>
    <property type="match status" value="1"/>
</dbReference>
<dbReference type="EMBL" id="BK014984">
    <property type="protein sequence ID" value="DAD85503.1"/>
    <property type="molecule type" value="Genomic_DNA"/>
</dbReference>
<dbReference type="InterPro" id="IPR010982">
    <property type="entry name" value="Lambda_DNA-bd_dom_sf"/>
</dbReference>
<dbReference type="GO" id="GO:0003677">
    <property type="term" value="F:DNA binding"/>
    <property type="evidence" value="ECO:0007669"/>
    <property type="project" value="InterPro"/>
</dbReference>
<sequence length="131" mass="15540">MLETIGERIRSIREEHHMSRRKFGEVLGTSENAIVNIEYDRLKRPDQKEPIYKLICKEFGINMEWLMYGTGDKECDDLRDAQISEFVGRTFENESETFKKRFIAMLSSLDESDWETLEKIANLLQNKKEQE</sequence>
<dbReference type="SMART" id="SM00530">
    <property type="entry name" value="HTH_XRE"/>
    <property type="match status" value="1"/>
</dbReference>
<accession>A0A8S5MTV1</accession>
<protein>
    <submittedName>
        <fullName evidence="2">Helix-turn-helix domain protein</fullName>
    </submittedName>
</protein>
<dbReference type="SUPFAM" id="SSF47413">
    <property type="entry name" value="lambda repressor-like DNA-binding domains"/>
    <property type="match status" value="1"/>
</dbReference>
<feature type="domain" description="HTH cro/C1-type" evidence="1">
    <location>
        <begin position="9"/>
        <end position="66"/>
    </location>
</feature>
<proteinExistence type="predicted"/>
<organism evidence="2">
    <name type="scientific">Siphoviridae sp. ct0Xn2</name>
    <dbReference type="NCBI Taxonomy" id="2826267"/>
    <lineage>
        <taxon>Viruses</taxon>
        <taxon>Duplodnaviria</taxon>
        <taxon>Heunggongvirae</taxon>
        <taxon>Uroviricota</taxon>
        <taxon>Caudoviricetes</taxon>
    </lineage>
</organism>
<evidence type="ECO:0000313" key="2">
    <source>
        <dbReference type="EMBL" id="DAD85503.1"/>
    </source>
</evidence>
<evidence type="ECO:0000259" key="1">
    <source>
        <dbReference type="PROSITE" id="PS50943"/>
    </source>
</evidence>
<name>A0A8S5MTV1_9CAUD</name>
<dbReference type="Gene3D" id="1.10.260.40">
    <property type="entry name" value="lambda repressor-like DNA-binding domains"/>
    <property type="match status" value="1"/>
</dbReference>